<dbReference type="InterPro" id="IPR003789">
    <property type="entry name" value="Asn/Gln_tRNA_amidoTrase-B-like"/>
</dbReference>
<accession>A0A317SJ36</accession>
<comment type="caution">
    <text evidence="2">The sequence shown here is derived from an EMBL/GenBank/DDBJ whole genome shotgun (WGS) entry which is preliminary data.</text>
</comment>
<sequence length="176" mass="18996">MLFRTVLRSIRVPVSRVYSTAQSPPLLLKLRADLKDAMRNKDTNRLNVIRGILSDISNASKTTNPPSTDLDILALINGTKKKSAASIAEFREAGREDLAEKETGQVTILDTYAGMVEKVAEEEIAAVVNRVVKAVKEAGEKVHTGSIMKKTLTELAGKPAVKAEVAAVVKEAIKTA</sequence>
<dbReference type="SUPFAM" id="SSF89095">
    <property type="entry name" value="GatB/YqeY motif"/>
    <property type="match status" value="1"/>
</dbReference>
<name>A0A317SJ36_9PEZI</name>
<gene>
    <name evidence="1" type="primary">AIM41</name>
    <name evidence="2" type="ORF">C7212DRAFT_359592</name>
</gene>
<evidence type="ECO:0000256" key="1">
    <source>
        <dbReference type="RuleBase" id="RU365099"/>
    </source>
</evidence>
<comment type="similarity">
    <text evidence="1">Belongs to the AIM41 family.</text>
</comment>
<dbReference type="STRING" id="42249.A0A317SJ36"/>
<organism evidence="2 3">
    <name type="scientific">Tuber magnatum</name>
    <name type="common">white Piedmont truffle</name>
    <dbReference type="NCBI Taxonomy" id="42249"/>
    <lineage>
        <taxon>Eukaryota</taxon>
        <taxon>Fungi</taxon>
        <taxon>Dikarya</taxon>
        <taxon>Ascomycota</taxon>
        <taxon>Pezizomycotina</taxon>
        <taxon>Pezizomycetes</taxon>
        <taxon>Pezizales</taxon>
        <taxon>Tuberaceae</taxon>
        <taxon>Tuber</taxon>
    </lineage>
</organism>
<dbReference type="InterPro" id="IPR042184">
    <property type="entry name" value="YqeY/Aim41_N"/>
</dbReference>
<keyword evidence="3" id="KW-1185">Reference proteome</keyword>
<dbReference type="Gene3D" id="1.10.1510.10">
    <property type="entry name" value="Uncharacterised protein YqeY/AIM41 PF09424, N-terminal domain"/>
    <property type="match status" value="1"/>
</dbReference>
<dbReference type="Proteomes" id="UP000246991">
    <property type="component" value="Unassembled WGS sequence"/>
</dbReference>
<protein>
    <recommendedName>
        <fullName evidence="1">Altered inheritance of mitochondria protein 41</fullName>
    </recommendedName>
</protein>
<dbReference type="EMBL" id="PYWC01000079">
    <property type="protein sequence ID" value="PWW73466.1"/>
    <property type="molecule type" value="Genomic_DNA"/>
</dbReference>
<dbReference type="GO" id="GO:0005739">
    <property type="term" value="C:mitochondrion"/>
    <property type="evidence" value="ECO:0007669"/>
    <property type="project" value="UniProtKB-SubCell"/>
</dbReference>
<dbReference type="Pfam" id="PF09424">
    <property type="entry name" value="YqeY"/>
    <property type="match status" value="1"/>
</dbReference>
<proteinExistence type="inferred from homology"/>
<dbReference type="AlphaFoldDB" id="A0A317SJ36"/>
<dbReference type="PANTHER" id="PTHR28055:SF1">
    <property type="entry name" value="ALTERED INHERITANCE OF MITOCHONDRIA PROTEIN 41, MITOCHONDRIAL"/>
    <property type="match status" value="1"/>
</dbReference>
<comment type="subcellular location">
    <subcellularLocation>
        <location evidence="1">Mitochondrion</location>
    </subcellularLocation>
</comment>
<dbReference type="GO" id="GO:0016884">
    <property type="term" value="F:carbon-nitrogen ligase activity, with glutamine as amido-N-donor"/>
    <property type="evidence" value="ECO:0007669"/>
    <property type="project" value="UniProtKB-UniRule"/>
</dbReference>
<reference evidence="2 3" key="1">
    <citation type="submission" date="2018-03" db="EMBL/GenBank/DDBJ databases">
        <title>Genomes of Pezizomycetes fungi and the evolution of truffles.</title>
        <authorList>
            <person name="Murat C."/>
            <person name="Payen T."/>
            <person name="Noel B."/>
            <person name="Kuo A."/>
            <person name="Martin F.M."/>
        </authorList>
    </citation>
    <scope>NUCLEOTIDE SEQUENCE [LARGE SCALE GENOMIC DNA]</scope>
    <source>
        <strain evidence="2">091103-1</strain>
    </source>
</reference>
<keyword evidence="1" id="KW-0496">Mitochondrion</keyword>
<dbReference type="PANTHER" id="PTHR28055">
    <property type="entry name" value="ALTERED INHERITANCE OF MITOCHONDRIA PROTEIN 41, MITOCHONDRIAL"/>
    <property type="match status" value="1"/>
</dbReference>
<dbReference type="InterPro" id="IPR019004">
    <property type="entry name" value="YqeY/Aim41"/>
</dbReference>
<evidence type="ECO:0000313" key="3">
    <source>
        <dbReference type="Proteomes" id="UP000246991"/>
    </source>
</evidence>
<evidence type="ECO:0000313" key="2">
    <source>
        <dbReference type="EMBL" id="PWW73466.1"/>
    </source>
</evidence>
<dbReference type="OrthoDB" id="538640at2759"/>